<dbReference type="GO" id="GO:0046872">
    <property type="term" value="F:metal ion binding"/>
    <property type="evidence" value="ECO:0007669"/>
    <property type="project" value="UniProtKB-KW"/>
</dbReference>
<evidence type="ECO:0000256" key="3">
    <source>
        <dbReference type="ARBA" id="ARBA00022670"/>
    </source>
</evidence>
<dbReference type="GO" id="GO:0005576">
    <property type="term" value="C:extracellular region"/>
    <property type="evidence" value="ECO:0007669"/>
    <property type="project" value="UniProtKB-SubCell"/>
</dbReference>
<feature type="domain" description="Peptidase S53" evidence="11">
    <location>
        <begin position="201"/>
        <end position="563"/>
    </location>
</feature>
<accession>A0AAD7EHT5</accession>
<comment type="caution">
    <text evidence="9">Lacks conserved residue(s) required for the propagation of feature annotation.</text>
</comment>
<name>A0AAD7EHT5_9AGAR</name>
<dbReference type="PROSITE" id="PS51695">
    <property type="entry name" value="SEDOLISIN"/>
    <property type="match status" value="1"/>
</dbReference>
<evidence type="ECO:0000256" key="7">
    <source>
        <dbReference type="ARBA" id="ARBA00022837"/>
    </source>
</evidence>
<comment type="caution">
    <text evidence="12">The sequence shown here is derived from an EMBL/GenBank/DDBJ whole genome shotgun (WGS) entry which is preliminary data.</text>
</comment>
<dbReference type="InterPro" id="IPR015366">
    <property type="entry name" value="S53_propep"/>
</dbReference>
<dbReference type="AlphaFoldDB" id="A0AAD7EHT5"/>
<dbReference type="Proteomes" id="UP001218218">
    <property type="component" value="Unassembled WGS sequence"/>
</dbReference>
<evidence type="ECO:0000313" key="12">
    <source>
        <dbReference type="EMBL" id="KAJ7321984.1"/>
    </source>
</evidence>
<evidence type="ECO:0000256" key="5">
    <source>
        <dbReference type="ARBA" id="ARBA00022801"/>
    </source>
</evidence>
<evidence type="ECO:0000256" key="4">
    <source>
        <dbReference type="ARBA" id="ARBA00022723"/>
    </source>
</evidence>
<dbReference type="SUPFAM" id="SSF54897">
    <property type="entry name" value="Protease propeptides/inhibitors"/>
    <property type="match status" value="1"/>
</dbReference>
<evidence type="ECO:0000256" key="6">
    <source>
        <dbReference type="ARBA" id="ARBA00022825"/>
    </source>
</evidence>
<dbReference type="EMBL" id="JARIHO010000049">
    <property type="protein sequence ID" value="KAJ7321984.1"/>
    <property type="molecule type" value="Genomic_DNA"/>
</dbReference>
<organism evidence="12 13">
    <name type="scientific">Mycena albidolilacea</name>
    <dbReference type="NCBI Taxonomy" id="1033008"/>
    <lineage>
        <taxon>Eukaryota</taxon>
        <taxon>Fungi</taxon>
        <taxon>Dikarya</taxon>
        <taxon>Basidiomycota</taxon>
        <taxon>Agaricomycotina</taxon>
        <taxon>Agaricomycetes</taxon>
        <taxon>Agaricomycetidae</taxon>
        <taxon>Agaricales</taxon>
        <taxon>Marasmiineae</taxon>
        <taxon>Mycenaceae</taxon>
        <taxon>Mycena</taxon>
    </lineage>
</organism>
<sequence length="563" mass="59430">MLKALTILSVIIASVQASFLVLEERDNPPDGYSRLGSTPSDKFLNFCLALAQNDILGLHEAVYDVSTPGNARYGQYLSKEEVAKFVAPSAKTSWLTSNDLTSSPLTDAGDWIAVKMTVSQANRLLAAEFSTFHNPSTNHTVDRTLSYSIPSGLKAGISTIYPTVTFPGATVRSAINRTVATAAGANRPAASVSPDRRANSSWGPACLQELYEISSTPAKPAANVLAVSGFVNDFANKRDLKSFLLEFRPDIDPNTTFGLISVDGGINNQLPAGSGVQSTADIQYTVGLATGVPVDFISTGPPANDVDIFAAYLTQADYLLSLTDPPQTVLHAFADLESDTSPALAESICNSYAQLAARGVSYIVDTGIWGAGGSPFGECILWDPPFPATCPFVTAVGATEFFPDETDETGTFFSGGGFSNFFERPRYQDTAVPAYLETVGASPSSPFNISGRAVPDVSAISRVPFFQAGQLVDSAETTGFSASIFASIIALLSNERIVAGKKGLGFLNPLIYQNPGAFKDMPTGFNPGAGCSVLGFNGTVGWDPVTGFGSPSYTKLQEACNKF</sequence>
<evidence type="ECO:0000256" key="10">
    <source>
        <dbReference type="SAM" id="SignalP"/>
    </source>
</evidence>
<feature type="signal peptide" evidence="10">
    <location>
        <begin position="1"/>
        <end position="17"/>
    </location>
</feature>
<dbReference type="CDD" id="cd11377">
    <property type="entry name" value="Pro-peptidase_S53"/>
    <property type="match status" value="1"/>
</dbReference>
<comment type="cofactor">
    <cofactor evidence="1">
        <name>Ca(2+)</name>
        <dbReference type="ChEBI" id="CHEBI:29108"/>
    </cofactor>
</comment>
<dbReference type="InterPro" id="IPR036852">
    <property type="entry name" value="Peptidase_S8/S53_dom_sf"/>
</dbReference>
<evidence type="ECO:0000256" key="8">
    <source>
        <dbReference type="ARBA" id="ARBA00023145"/>
    </source>
</evidence>
<dbReference type="CDD" id="cd04056">
    <property type="entry name" value="Peptidases_S53"/>
    <property type="match status" value="1"/>
</dbReference>
<dbReference type="SUPFAM" id="SSF52743">
    <property type="entry name" value="Subtilisin-like"/>
    <property type="match status" value="1"/>
</dbReference>
<keyword evidence="5" id="KW-0378">Hydrolase</keyword>
<keyword evidence="6" id="KW-0720">Serine protease</keyword>
<comment type="subcellular location">
    <subcellularLocation>
        <location evidence="2">Secreted</location>
        <location evidence="2">Extracellular space</location>
    </subcellularLocation>
</comment>
<dbReference type="GO" id="GO:0004252">
    <property type="term" value="F:serine-type endopeptidase activity"/>
    <property type="evidence" value="ECO:0007669"/>
    <property type="project" value="InterPro"/>
</dbReference>
<evidence type="ECO:0000256" key="9">
    <source>
        <dbReference type="PROSITE-ProRule" id="PRU01032"/>
    </source>
</evidence>
<dbReference type="Gene3D" id="3.40.50.200">
    <property type="entry name" value="Peptidase S8/S53 domain"/>
    <property type="match status" value="1"/>
</dbReference>
<keyword evidence="7" id="KW-0106">Calcium</keyword>
<dbReference type="GO" id="GO:0008240">
    <property type="term" value="F:tripeptidyl-peptidase activity"/>
    <property type="evidence" value="ECO:0007669"/>
    <property type="project" value="TreeGrafter"/>
</dbReference>
<evidence type="ECO:0000259" key="11">
    <source>
        <dbReference type="PROSITE" id="PS51695"/>
    </source>
</evidence>
<protein>
    <submittedName>
        <fullName evidence="12">Family S53 protease</fullName>
    </submittedName>
</protein>
<keyword evidence="4" id="KW-0479">Metal-binding</keyword>
<evidence type="ECO:0000313" key="13">
    <source>
        <dbReference type="Proteomes" id="UP001218218"/>
    </source>
</evidence>
<evidence type="ECO:0000256" key="1">
    <source>
        <dbReference type="ARBA" id="ARBA00001913"/>
    </source>
</evidence>
<keyword evidence="8" id="KW-0865">Zymogen</keyword>
<keyword evidence="3 12" id="KW-0645">Protease</keyword>
<reference evidence="12" key="1">
    <citation type="submission" date="2023-03" db="EMBL/GenBank/DDBJ databases">
        <title>Massive genome expansion in bonnet fungi (Mycena s.s.) driven by repeated elements and novel gene families across ecological guilds.</title>
        <authorList>
            <consortium name="Lawrence Berkeley National Laboratory"/>
            <person name="Harder C.B."/>
            <person name="Miyauchi S."/>
            <person name="Viragh M."/>
            <person name="Kuo A."/>
            <person name="Thoen E."/>
            <person name="Andreopoulos B."/>
            <person name="Lu D."/>
            <person name="Skrede I."/>
            <person name="Drula E."/>
            <person name="Henrissat B."/>
            <person name="Morin E."/>
            <person name="Kohler A."/>
            <person name="Barry K."/>
            <person name="LaButti K."/>
            <person name="Morin E."/>
            <person name="Salamov A."/>
            <person name="Lipzen A."/>
            <person name="Mereny Z."/>
            <person name="Hegedus B."/>
            <person name="Baldrian P."/>
            <person name="Stursova M."/>
            <person name="Weitz H."/>
            <person name="Taylor A."/>
            <person name="Grigoriev I.V."/>
            <person name="Nagy L.G."/>
            <person name="Martin F."/>
            <person name="Kauserud H."/>
        </authorList>
    </citation>
    <scope>NUCLEOTIDE SEQUENCE</scope>
    <source>
        <strain evidence="12">CBHHK002</strain>
    </source>
</reference>
<dbReference type="PANTHER" id="PTHR14218">
    <property type="entry name" value="PROTEASE S8 TRIPEPTIDYL PEPTIDASE I CLN2"/>
    <property type="match status" value="1"/>
</dbReference>
<dbReference type="Pfam" id="PF09286">
    <property type="entry name" value="Pro-kuma_activ"/>
    <property type="match status" value="1"/>
</dbReference>
<dbReference type="GO" id="GO:0006508">
    <property type="term" value="P:proteolysis"/>
    <property type="evidence" value="ECO:0007669"/>
    <property type="project" value="UniProtKB-KW"/>
</dbReference>
<evidence type="ECO:0000256" key="2">
    <source>
        <dbReference type="ARBA" id="ARBA00004239"/>
    </source>
</evidence>
<proteinExistence type="predicted"/>
<keyword evidence="13" id="KW-1185">Reference proteome</keyword>
<dbReference type="SMART" id="SM00944">
    <property type="entry name" value="Pro-kuma_activ"/>
    <property type="match status" value="1"/>
</dbReference>
<gene>
    <name evidence="12" type="ORF">DFH08DRAFT_712502</name>
</gene>
<feature type="chain" id="PRO_5042252888" evidence="10">
    <location>
        <begin position="18"/>
        <end position="563"/>
    </location>
</feature>
<dbReference type="PANTHER" id="PTHR14218:SF10">
    <property type="entry name" value="PEPTIDASE S53 DOMAIN-CONTAINING PROTEIN"/>
    <property type="match status" value="1"/>
</dbReference>
<dbReference type="InterPro" id="IPR050819">
    <property type="entry name" value="Tripeptidyl-peptidase_I"/>
</dbReference>
<keyword evidence="10" id="KW-0732">Signal</keyword>
<dbReference type="InterPro" id="IPR030400">
    <property type="entry name" value="Sedolisin_dom"/>
</dbReference>